<evidence type="ECO:0000313" key="3">
    <source>
        <dbReference type="Proteomes" id="UP000054937"/>
    </source>
</evidence>
<feature type="compositionally biased region" description="Basic and acidic residues" evidence="1">
    <location>
        <begin position="302"/>
        <end position="316"/>
    </location>
</feature>
<accession>A0A0V0Q9B0</accession>
<dbReference type="InParanoid" id="A0A0V0Q9B0"/>
<dbReference type="AlphaFoldDB" id="A0A0V0Q9B0"/>
<reference evidence="2 3" key="1">
    <citation type="journal article" date="2015" name="Sci. Rep.">
        <title>Genome of the facultative scuticociliatosis pathogen Pseudocohnilembus persalinus provides insight into its virulence through horizontal gene transfer.</title>
        <authorList>
            <person name="Xiong J."/>
            <person name="Wang G."/>
            <person name="Cheng J."/>
            <person name="Tian M."/>
            <person name="Pan X."/>
            <person name="Warren A."/>
            <person name="Jiang C."/>
            <person name="Yuan D."/>
            <person name="Miao W."/>
        </authorList>
    </citation>
    <scope>NUCLEOTIDE SEQUENCE [LARGE SCALE GENOMIC DNA]</scope>
    <source>
        <strain evidence="2">36N120E</strain>
    </source>
</reference>
<feature type="region of interest" description="Disordered" evidence="1">
    <location>
        <begin position="247"/>
        <end position="345"/>
    </location>
</feature>
<dbReference type="OrthoDB" id="313333at2759"/>
<feature type="compositionally biased region" description="Basic and acidic residues" evidence="1">
    <location>
        <begin position="330"/>
        <end position="345"/>
    </location>
</feature>
<evidence type="ECO:0000313" key="2">
    <source>
        <dbReference type="EMBL" id="KRW98798.1"/>
    </source>
</evidence>
<sequence length="345" mass="41663">MKENGQKKQDKSLLNDPDQLLSLQIVKETCQGLKKYQNLSQELKNIPINEQENIRQIEKVQQNKYYQNYNYQQSALPLYRQYRQQDEQKQMSSLLSPQKANGKLLQQRMKSLDFFQRNQRPYAYDEQEKSHIDCYDYLSPRKIVKYPQQERQLFKQYQDIIYEYPNFKQLLFYKLIEHIVKTDEIRKHLERLKKKKVFDKLEQKKIEKERLKAELGSAYESSDDDSLNDFEDLGLQKEELEQILAERKDRKKDSDDEEEQIASPSQQLGARALSKLEEKLDQIQELDENEQQGEDQDEEKEKEDVIRQLRQQREQDAFNPLKFLAQQLKDLNEQKKQKQKEQQQK</sequence>
<proteinExistence type="predicted"/>
<name>A0A0V0Q9B0_PSEPJ</name>
<evidence type="ECO:0000256" key="1">
    <source>
        <dbReference type="SAM" id="MobiDB-lite"/>
    </source>
</evidence>
<gene>
    <name evidence="2" type="ORF">PPERSA_10569</name>
</gene>
<dbReference type="EMBL" id="LDAU01000229">
    <property type="protein sequence ID" value="KRW98798.1"/>
    <property type="molecule type" value="Genomic_DNA"/>
</dbReference>
<dbReference type="Proteomes" id="UP000054937">
    <property type="component" value="Unassembled WGS sequence"/>
</dbReference>
<keyword evidence="3" id="KW-1185">Reference proteome</keyword>
<protein>
    <submittedName>
        <fullName evidence="2">Uncharacterized protein</fullName>
    </submittedName>
</protein>
<organism evidence="2 3">
    <name type="scientific">Pseudocohnilembus persalinus</name>
    <name type="common">Ciliate</name>
    <dbReference type="NCBI Taxonomy" id="266149"/>
    <lineage>
        <taxon>Eukaryota</taxon>
        <taxon>Sar</taxon>
        <taxon>Alveolata</taxon>
        <taxon>Ciliophora</taxon>
        <taxon>Intramacronucleata</taxon>
        <taxon>Oligohymenophorea</taxon>
        <taxon>Scuticociliatia</taxon>
        <taxon>Philasterida</taxon>
        <taxon>Pseudocohnilembidae</taxon>
        <taxon>Pseudocohnilembus</taxon>
    </lineage>
</organism>
<feature type="compositionally biased region" description="Acidic residues" evidence="1">
    <location>
        <begin position="284"/>
        <end position="301"/>
    </location>
</feature>
<comment type="caution">
    <text evidence="2">The sequence shown here is derived from an EMBL/GenBank/DDBJ whole genome shotgun (WGS) entry which is preliminary data.</text>
</comment>